<dbReference type="AlphaFoldDB" id="A0A6L6G789"/>
<proteinExistence type="predicted"/>
<evidence type="ECO:0000313" key="2">
    <source>
        <dbReference type="Proteomes" id="UP000483839"/>
    </source>
</evidence>
<dbReference type="EMBL" id="WLXI01000009">
    <property type="protein sequence ID" value="MTD01029.1"/>
    <property type="molecule type" value="Genomic_DNA"/>
</dbReference>
<organism evidence="1 2">
    <name type="scientific">Streptococcus uberis</name>
    <dbReference type="NCBI Taxonomy" id="1349"/>
    <lineage>
        <taxon>Bacteria</taxon>
        <taxon>Bacillati</taxon>
        <taxon>Bacillota</taxon>
        <taxon>Bacilli</taxon>
        <taxon>Lactobacillales</taxon>
        <taxon>Streptococcaceae</taxon>
        <taxon>Streptococcus</taxon>
    </lineage>
</organism>
<accession>A0A6L6G789</accession>
<comment type="caution">
    <text evidence="1">The sequence shown here is derived from an EMBL/GenBank/DDBJ whole genome shotgun (WGS) entry which is preliminary data.</text>
</comment>
<dbReference type="Proteomes" id="UP000483839">
    <property type="component" value="Unassembled WGS sequence"/>
</dbReference>
<gene>
    <name evidence="1" type="ORF">GKS16_01850</name>
</gene>
<reference evidence="1 2" key="1">
    <citation type="submission" date="2019-11" db="EMBL/GenBank/DDBJ databases">
        <title>Streptococcus uberis isolated from clinical mastitis cases on a southeastern Queensland dairy.</title>
        <authorList>
            <person name="Workentine M.L."/>
            <person name="Price R."/>
            <person name="Olchowy T."/>
        </authorList>
    </citation>
    <scope>NUCLEOTIDE SEQUENCE [LARGE SCALE GENOMIC DNA]</scope>
    <source>
        <strain evidence="1 2">OLC4459-A17</strain>
    </source>
</reference>
<dbReference type="RefSeq" id="WP_154617107.1">
    <property type="nucleotide sequence ID" value="NZ_JADFBP010000003.1"/>
</dbReference>
<sequence length="56" mass="6425">MSIKLAALTFIAVLMAPFIWFQLTRGNFSYDLLDSIVIAALSTFFSQLIMHFQKRP</sequence>
<name>A0A6L6G789_STRUB</name>
<evidence type="ECO:0000313" key="1">
    <source>
        <dbReference type="EMBL" id="MTD01029.1"/>
    </source>
</evidence>
<protein>
    <submittedName>
        <fullName evidence="1">Uncharacterized protein</fullName>
    </submittedName>
</protein>